<feature type="domain" description="PaaD zinc beta ribbon" evidence="2">
    <location>
        <begin position="129"/>
        <end position="177"/>
    </location>
</feature>
<evidence type="ECO:0000259" key="1">
    <source>
        <dbReference type="Pfam" id="PF01883"/>
    </source>
</evidence>
<evidence type="ECO:0000259" key="2">
    <source>
        <dbReference type="Pfam" id="PF23451"/>
    </source>
</evidence>
<dbReference type="Pfam" id="PF23451">
    <property type="entry name" value="Zn_ribbon_PaaD"/>
    <property type="match status" value="1"/>
</dbReference>
<evidence type="ECO:0000313" key="4">
    <source>
        <dbReference type="Proteomes" id="UP001107961"/>
    </source>
</evidence>
<dbReference type="InterPro" id="IPR052339">
    <property type="entry name" value="Fe-S_Maturation_MIP18"/>
</dbReference>
<dbReference type="InterPro" id="IPR056572">
    <property type="entry name" value="Zn_ribbon_PaaD"/>
</dbReference>
<dbReference type="EMBL" id="JAJVKT010000001">
    <property type="protein sequence ID" value="MCE7507243.1"/>
    <property type="molecule type" value="Genomic_DNA"/>
</dbReference>
<dbReference type="Pfam" id="PF01883">
    <property type="entry name" value="FeS_assembly_P"/>
    <property type="match status" value="1"/>
</dbReference>
<sequence length="179" mass="19733">MQSGELIFRERAAFTGTPLGEADLERAWDCLAQVMDPEVPVVSVVDLGMIRAVAWREGHLHVQVSPTYSGCPATEVIERDVRDALEHFGFHSPRIERVLAPAWTTDWITDQGRAALKAYGIAPPPKGQGRDTLRDPGPAACPHCGGTDTEQLSEFGSTACKALYRCRDCLEPFDYFKCL</sequence>
<organism evidence="3 4">
    <name type="scientific">Alloalcanivorax xenomutans</name>
    <dbReference type="NCBI Taxonomy" id="1094342"/>
    <lineage>
        <taxon>Bacteria</taxon>
        <taxon>Pseudomonadati</taxon>
        <taxon>Pseudomonadota</taxon>
        <taxon>Gammaproteobacteria</taxon>
        <taxon>Oceanospirillales</taxon>
        <taxon>Alcanivoracaceae</taxon>
        <taxon>Alloalcanivorax</taxon>
    </lineage>
</organism>
<proteinExistence type="predicted"/>
<dbReference type="InterPro" id="IPR002744">
    <property type="entry name" value="MIP18-like"/>
</dbReference>
<dbReference type="SUPFAM" id="SSF117916">
    <property type="entry name" value="Fe-S cluster assembly (FSCA) domain-like"/>
    <property type="match status" value="1"/>
</dbReference>
<feature type="domain" description="MIP18 family-like" evidence="1">
    <location>
        <begin position="27"/>
        <end position="86"/>
    </location>
</feature>
<dbReference type="PANTHER" id="PTHR42831">
    <property type="entry name" value="FE-S PROTEIN MATURATION AUXILIARY FACTOR YITW"/>
    <property type="match status" value="1"/>
</dbReference>
<dbReference type="KEGG" id="axe:P40_03885"/>
<comment type="caution">
    <text evidence="3">The sequence shown here is derived from an EMBL/GenBank/DDBJ whole genome shotgun (WGS) entry which is preliminary data.</text>
</comment>
<keyword evidence="4" id="KW-1185">Reference proteome</keyword>
<dbReference type="NCBIfam" id="TIGR02159">
    <property type="entry name" value="PA_CoA_Oxy4"/>
    <property type="match status" value="1"/>
</dbReference>
<accession>A0A9Q3W0Y7</accession>
<dbReference type="Gene3D" id="3.30.300.130">
    <property type="entry name" value="Fe-S cluster assembly (FSCA)"/>
    <property type="match status" value="1"/>
</dbReference>
<evidence type="ECO:0000313" key="3">
    <source>
        <dbReference type="EMBL" id="MCE7507243.1"/>
    </source>
</evidence>
<dbReference type="Proteomes" id="UP001107961">
    <property type="component" value="Unassembled WGS sequence"/>
</dbReference>
<protein>
    <submittedName>
        <fullName evidence="3">Phenylacetate-CoA oxygenase subunit PaaJ</fullName>
    </submittedName>
</protein>
<reference evidence="3" key="1">
    <citation type="submission" date="2022-01" db="EMBL/GenBank/DDBJ databases">
        <authorList>
            <person name="Karlyshev A.V."/>
            <person name="Jaspars M."/>
        </authorList>
    </citation>
    <scope>NUCLEOTIDE SEQUENCE</scope>
    <source>
        <strain evidence="3">AGSA3-2</strain>
    </source>
</reference>
<dbReference type="RefSeq" id="WP_022993812.1">
    <property type="nucleotide sequence ID" value="NZ_CP012331.1"/>
</dbReference>
<gene>
    <name evidence="3" type="primary">paaJ</name>
    <name evidence="3" type="ORF">LZG35_01240</name>
</gene>
<dbReference type="InterPro" id="IPR034904">
    <property type="entry name" value="FSCA_dom_sf"/>
</dbReference>
<dbReference type="AlphaFoldDB" id="A0A9Q3W0Y7"/>
<dbReference type="PANTHER" id="PTHR42831:SF3">
    <property type="entry name" value="1,2-PHENYLACETYL-COA EPOXIDASE, SUBUNIT D-RELATED"/>
    <property type="match status" value="1"/>
</dbReference>
<name>A0A9Q3W0Y7_9GAMM</name>
<dbReference type="InterPro" id="IPR011883">
    <property type="entry name" value="PaaD-like"/>
</dbReference>